<organism evidence="3 4">
    <name type="scientific">Akanthomyces muscarius</name>
    <name type="common">Entomopathogenic fungus</name>
    <name type="synonym">Lecanicillium muscarium</name>
    <dbReference type="NCBI Taxonomy" id="2231603"/>
    <lineage>
        <taxon>Eukaryota</taxon>
        <taxon>Fungi</taxon>
        <taxon>Dikarya</taxon>
        <taxon>Ascomycota</taxon>
        <taxon>Pezizomycotina</taxon>
        <taxon>Sordariomycetes</taxon>
        <taxon>Hypocreomycetidae</taxon>
        <taxon>Hypocreales</taxon>
        <taxon>Cordycipitaceae</taxon>
        <taxon>Akanthomyces</taxon>
    </lineage>
</organism>
<dbReference type="SMART" id="SM00066">
    <property type="entry name" value="GAL4"/>
    <property type="match status" value="1"/>
</dbReference>
<dbReference type="SUPFAM" id="SSF57701">
    <property type="entry name" value="Zn2/Cys6 DNA-binding domain"/>
    <property type="match status" value="1"/>
</dbReference>
<keyword evidence="1" id="KW-0539">Nucleus</keyword>
<dbReference type="KEGG" id="amus:LMH87_010871"/>
<proteinExistence type="predicted"/>
<sequence>MMQSATPRCRPRRSTRCRTCRRRKVKCDNEQPHCRRCTRAGIECEGYENDRIFVMYGDRQADDGKAPADQPIPEPSCCARQQMQLRRAPIPRSSDIPKRINTNRLDVFNGFLARYLPRHTVLNDHSLQWLGGLALGQTVFGHLDDAADALGTVVMARSLNDAVALLAGMELYGKALAQLRHGKLTARNWHGLLMTALVLQIYEAVESSASAGDGWMRHAVGICSILQHVGPEAVQKGPIHEIFLCCRHSITVGSIFFERPTLLATREWQTVPWEQTPKTDFHRLLDVSTQVAALLHASTTLSQQPGNTSSQDPATSRLRASQFYEHRHQLDLGLDQWWEDMNANGKDRPLFWTQPLGSDDDGPLPEDAPFTHRLCYQKLTDAQMLIMYWEAKLQCHKAALRVAGNSCLPPNSGAPKDGEIPSPQLHHYADSICQSCAYMQAEEFGILGMHYTIMPLLAARHFYAEAGSLEKQNWCDVKIANYTVIIILYFLHVITKLESYNPLHSIFLNLIAGVFDYYDSAGVKGRHRKAYVNVKNLLAEVQDGLEQETGSRLENSLSRIWKDYISIMSSTSHSNT</sequence>
<dbReference type="RefSeq" id="XP_056051820.1">
    <property type="nucleotide sequence ID" value="XM_056199919.1"/>
</dbReference>
<dbReference type="PANTHER" id="PTHR38111">
    <property type="entry name" value="ZN(2)-C6 FUNGAL-TYPE DOMAIN-CONTAINING PROTEIN-RELATED"/>
    <property type="match status" value="1"/>
</dbReference>
<dbReference type="CDD" id="cd00067">
    <property type="entry name" value="GAL4"/>
    <property type="match status" value="1"/>
</dbReference>
<reference evidence="3" key="1">
    <citation type="journal article" date="2023" name="Access Microbiol">
        <title>De-novo genome assembly for Akanthomyces muscarius, a biocontrol agent of insect agricultural pests.</title>
        <authorList>
            <person name="Erdos Z."/>
            <person name="Studholme D.J."/>
            <person name="Raymond B."/>
            <person name="Sharma M."/>
        </authorList>
    </citation>
    <scope>NUCLEOTIDE SEQUENCE</scope>
    <source>
        <strain evidence="3">Ve6</strain>
    </source>
</reference>
<dbReference type="GeneID" id="80898030"/>
<dbReference type="Gene3D" id="4.10.240.10">
    <property type="entry name" value="Zn(2)-C6 fungal-type DNA-binding domain"/>
    <property type="match status" value="1"/>
</dbReference>
<evidence type="ECO:0000259" key="2">
    <source>
        <dbReference type="PROSITE" id="PS50048"/>
    </source>
</evidence>
<dbReference type="PANTHER" id="PTHR38111:SF11">
    <property type="entry name" value="TRANSCRIPTION FACTOR DOMAIN-CONTAINING PROTEIN-RELATED"/>
    <property type="match status" value="1"/>
</dbReference>
<dbReference type="GO" id="GO:0000981">
    <property type="term" value="F:DNA-binding transcription factor activity, RNA polymerase II-specific"/>
    <property type="evidence" value="ECO:0007669"/>
    <property type="project" value="InterPro"/>
</dbReference>
<dbReference type="AlphaFoldDB" id="A0A9W8Q9H9"/>
<feature type="domain" description="Zn(2)-C6 fungal-type" evidence="2">
    <location>
        <begin position="16"/>
        <end position="44"/>
    </location>
</feature>
<dbReference type="InterPro" id="IPR036864">
    <property type="entry name" value="Zn2-C6_fun-type_DNA-bd_sf"/>
</dbReference>
<dbReference type="Pfam" id="PF00172">
    <property type="entry name" value="Zn_clus"/>
    <property type="match status" value="1"/>
</dbReference>
<evidence type="ECO:0000313" key="3">
    <source>
        <dbReference type="EMBL" id="KAJ4150106.1"/>
    </source>
</evidence>
<dbReference type="Proteomes" id="UP001144673">
    <property type="component" value="Chromosome 4"/>
</dbReference>
<keyword evidence="4" id="KW-1185">Reference proteome</keyword>
<dbReference type="PROSITE" id="PS50048">
    <property type="entry name" value="ZN2_CY6_FUNGAL_2"/>
    <property type="match status" value="1"/>
</dbReference>
<protein>
    <recommendedName>
        <fullName evidence="2">Zn(2)-C6 fungal-type domain-containing protein</fullName>
    </recommendedName>
</protein>
<dbReference type="EMBL" id="JAJHUN010000009">
    <property type="protein sequence ID" value="KAJ4150106.1"/>
    <property type="molecule type" value="Genomic_DNA"/>
</dbReference>
<evidence type="ECO:0000256" key="1">
    <source>
        <dbReference type="ARBA" id="ARBA00023242"/>
    </source>
</evidence>
<evidence type="ECO:0000313" key="4">
    <source>
        <dbReference type="Proteomes" id="UP001144673"/>
    </source>
</evidence>
<accession>A0A9W8Q9H9</accession>
<name>A0A9W8Q9H9_AKAMU</name>
<comment type="caution">
    <text evidence="3">The sequence shown here is derived from an EMBL/GenBank/DDBJ whole genome shotgun (WGS) entry which is preliminary data.</text>
</comment>
<dbReference type="InterPro" id="IPR053178">
    <property type="entry name" value="Osmoadaptation_assoc"/>
</dbReference>
<dbReference type="InterPro" id="IPR001138">
    <property type="entry name" value="Zn2Cys6_DnaBD"/>
</dbReference>
<gene>
    <name evidence="3" type="ORF">LMH87_010871</name>
</gene>
<dbReference type="GO" id="GO:0008270">
    <property type="term" value="F:zinc ion binding"/>
    <property type="evidence" value="ECO:0007669"/>
    <property type="project" value="InterPro"/>
</dbReference>